<dbReference type="Proteomes" id="UP000828390">
    <property type="component" value="Unassembled WGS sequence"/>
</dbReference>
<protein>
    <submittedName>
        <fullName evidence="1">Uncharacterized protein</fullName>
    </submittedName>
</protein>
<proteinExistence type="predicted"/>
<gene>
    <name evidence="1" type="ORF">DPMN_094192</name>
</gene>
<name>A0A9D4L4P7_DREPO</name>
<comment type="caution">
    <text evidence="1">The sequence shown here is derived from an EMBL/GenBank/DDBJ whole genome shotgun (WGS) entry which is preliminary data.</text>
</comment>
<organism evidence="1 2">
    <name type="scientific">Dreissena polymorpha</name>
    <name type="common">Zebra mussel</name>
    <name type="synonym">Mytilus polymorpha</name>
    <dbReference type="NCBI Taxonomy" id="45954"/>
    <lineage>
        <taxon>Eukaryota</taxon>
        <taxon>Metazoa</taxon>
        <taxon>Spiralia</taxon>
        <taxon>Lophotrochozoa</taxon>
        <taxon>Mollusca</taxon>
        <taxon>Bivalvia</taxon>
        <taxon>Autobranchia</taxon>
        <taxon>Heteroconchia</taxon>
        <taxon>Euheterodonta</taxon>
        <taxon>Imparidentia</taxon>
        <taxon>Neoheterodontei</taxon>
        <taxon>Myida</taxon>
        <taxon>Dreissenoidea</taxon>
        <taxon>Dreissenidae</taxon>
        <taxon>Dreissena</taxon>
    </lineage>
</organism>
<reference evidence="1" key="1">
    <citation type="journal article" date="2019" name="bioRxiv">
        <title>The Genome of the Zebra Mussel, Dreissena polymorpha: A Resource for Invasive Species Research.</title>
        <authorList>
            <person name="McCartney M.A."/>
            <person name="Auch B."/>
            <person name="Kono T."/>
            <person name="Mallez S."/>
            <person name="Zhang Y."/>
            <person name="Obille A."/>
            <person name="Becker A."/>
            <person name="Abrahante J.E."/>
            <person name="Garbe J."/>
            <person name="Badalamenti J.P."/>
            <person name="Herman A."/>
            <person name="Mangelson H."/>
            <person name="Liachko I."/>
            <person name="Sullivan S."/>
            <person name="Sone E.D."/>
            <person name="Koren S."/>
            <person name="Silverstein K.A.T."/>
            <person name="Beckman K.B."/>
            <person name="Gohl D.M."/>
        </authorList>
    </citation>
    <scope>NUCLEOTIDE SEQUENCE</scope>
    <source>
        <strain evidence="1">Duluth1</strain>
        <tissue evidence="1">Whole animal</tissue>
    </source>
</reference>
<accession>A0A9D4L4P7</accession>
<dbReference type="AlphaFoldDB" id="A0A9D4L4P7"/>
<evidence type="ECO:0000313" key="2">
    <source>
        <dbReference type="Proteomes" id="UP000828390"/>
    </source>
</evidence>
<sequence>MQYFWRVAENTLYVVVRDVCHAICGEYVDEVMTAPSTPEQWRQLANVFLKN</sequence>
<reference evidence="1" key="2">
    <citation type="submission" date="2020-11" db="EMBL/GenBank/DDBJ databases">
        <authorList>
            <person name="McCartney M.A."/>
            <person name="Auch B."/>
            <person name="Kono T."/>
            <person name="Mallez S."/>
            <person name="Becker A."/>
            <person name="Gohl D.M."/>
            <person name="Silverstein K.A.T."/>
            <person name="Koren S."/>
            <person name="Bechman K.B."/>
            <person name="Herman A."/>
            <person name="Abrahante J.E."/>
            <person name="Garbe J."/>
        </authorList>
    </citation>
    <scope>NUCLEOTIDE SEQUENCE</scope>
    <source>
        <strain evidence="1">Duluth1</strain>
        <tissue evidence="1">Whole animal</tissue>
    </source>
</reference>
<dbReference type="EMBL" id="JAIWYP010000003">
    <property type="protein sequence ID" value="KAH3851708.1"/>
    <property type="molecule type" value="Genomic_DNA"/>
</dbReference>
<keyword evidence="2" id="KW-1185">Reference proteome</keyword>
<evidence type="ECO:0000313" key="1">
    <source>
        <dbReference type="EMBL" id="KAH3851708.1"/>
    </source>
</evidence>